<dbReference type="Proteomes" id="UP000005273">
    <property type="component" value="Unassembled WGS sequence"/>
</dbReference>
<dbReference type="InterPro" id="IPR003749">
    <property type="entry name" value="ThiS/MoaD-like"/>
</dbReference>
<keyword evidence="2" id="KW-1185">Reference proteome</keyword>
<dbReference type="AlphaFoldDB" id="A0A0T5X8D1"/>
<name>A0A0T5X8D1_9BACT</name>
<dbReference type="Pfam" id="PF02597">
    <property type="entry name" value="ThiS"/>
    <property type="match status" value="1"/>
</dbReference>
<dbReference type="PANTHER" id="PTHR34472:SF1">
    <property type="entry name" value="SULFUR CARRIER PROTEIN THIS"/>
    <property type="match status" value="1"/>
</dbReference>
<dbReference type="EMBL" id="ACJX03000001">
    <property type="protein sequence ID" value="KRT34616.1"/>
    <property type="molecule type" value="Genomic_DNA"/>
</dbReference>
<sequence>MIRVNGEEMEWRPGLTVKDILEAKRFVFPMIGVWINDKPIPRDKFETSTVNDGDEVQVIHMISGG</sequence>
<dbReference type="STRING" id="592015.HMPREF1705_03849"/>
<organism evidence="1 2">
    <name type="scientific">Acetomicrobium hydrogeniformans ATCC BAA-1850</name>
    <dbReference type="NCBI Taxonomy" id="592015"/>
    <lineage>
        <taxon>Bacteria</taxon>
        <taxon>Thermotogati</taxon>
        <taxon>Synergistota</taxon>
        <taxon>Synergistia</taxon>
        <taxon>Synergistales</taxon>
        <taxon>Acetomicrobiaceae</taxon>
        <taxon>Acetomicrobium</taxon>
    </lineage>
</organism>
<evidence type="ECO:0000313" key="1">
    <source>
        <dbReference type="EMBL" id="KRT34616.1"/>
    </source>
</evidence>
<dbReference type="RefSeq" id="WP_009200507.1">
    <property type="nucleotide sequence ID" value="NZ_ACJX03000001.1"/>
</dbReference>
<protein>
    <submittedName>
        <fullName evidence="1">Thiamine biosynthesis protein ThiS</fullName>
    </submittedName>
</protein>
<dbReference type="OrthoDB" id="9798559at2"/>
<proteinExistence type="predicted"/>
<reference evidence="2" key="1">
    <citation type="submission" date="2012-09" db="EMBL/GenBank/DDBJ databases">
        <authorList>
            <person name="Weinstock G."/>
            <person name="Sodergren E."/>
            <person name="Clifton S."/>
            <person name="Fulton L."/>
            <person name="Fulton B."/>
            <person name="Courtney L."/>
            <person name="Fronick C."/>
            <person name="Harrison M."/>
            <person name="Strong C."/>
            <person name="Farmer C."/>
            <person name="Delehaunty K."/>
            <person name="Markovic C."/>
            <person name="Hall O."/>
            <person name="Minx P."/>
            <person name="Tomlinson C."/>
            <person name="Mitreva M."/>
            <person name="Nelson J."/>
            <person name="Hou S."/>
            <person name="Wollam A."/>
            <person name="Pepin K.H."/>
            <person name="Johnson M."/>
            <person name="Bhonagiri V."/>
            <person name="Nash W.E."/>
            <person name="Suruliraj S."/>
            <person name="Warren W."/>
            <person name="Chinwalla A."/>
            <person name="Mardis E.R."/>
            <person name="Wilson R.K."/>
        </authorList>
    </citation>
    <scope>NUCLEOTIDE SEQUENCE [LARGE SCALE GENOMIC DNA]</scope>
    <source>
        <strain evidence="2">OS1</strain>
    </source>
</reference>
<dbReference type="PANTHER" id="PTHR34472">
    <property type="entry name" value="SULFUR CARRIER PROTEIN THIS"/>
    <property type="match status" value="1"/>
</dbReference>
<dbReference type="InterPro" id="IPR016155">
    <property type="entry name" value="Mopterin_synth/thiamin_S_b"/>
</dbReference>
<evidence type="ECO:0000313" key="2">
    <source>
        <dbReference type="Proteomes" id="UP000005273"/>
    </source>
</evidence>
<dbReference type="NCBIfam" id="TIGR01683">
    <property type="entry name" value="thiS"/>
    <property type="match status" value="1"/>
</dbReference>
<dbReference type="InterPro" id="IPR012675">
    <property type="entry name" value="Beta-grasp_dom_sf"/>
</dbReference>
<comment type="caution">
    <text evidence="1">The sequence shown here is derived from an EMBL/GenBank/DDBJ whole genome shotgun (WGS) entry which is preliminary data.</text>
</comment>
<dbReference type="InterPro" id="IPR010035">
    <property type="entry name" value="Thi_S"/>
</dbReference>
<dbReference type="Gene3D" id="3.10.20.30">
    <property type="match status" value="1"/>
</dbReference>
<dbReference type="eggNOG" id="COG2104">
    <property type="taxonomic scope" value="Bacteria"/>
</dbReference>
<dbReference type="CDD" id="cd00565">
    <property type="entry name" value="Ubl_ThiS"/>
    <property type="match status" value="1"/>
</dbReference>
<accession>A0A0T5X8D1</accession>
<gene>
    <name evidence="1" type="ORF">HMPREF1705_03849</name>
</gene>
<dbReference type="SUPFAM" id="SSF54285">
    <property type="entry name" value="MoaD/ThiS"/>
    <property type="match status" value="1"/>
</dbReference>